<organism evidence="1">
    <name type="scientific">Dissulfuribacter thermophilus</name>
    <dbReference type="NCBI Taxonomy" id="1156395"/>
    <lineage>
        <taxon>Bacteria</taxon>
        <taxon>Pseudomonadati</taxon>
        <taxon>Thermodesulfobacteriota</taxon>
        <taxon>Dissulfuribacteria</taxon>
        <taxon>Dissulfuribacterales</taxon>
        <taxon>Dissulfuribacteraceae</taxon>
        <taxon>Dissulfuribacter</taxon>
    </lineage>
</organism>
<proteinExistence type="predicted"/>
<protein>
    <submittedName>
        <fullName evidence="1">Uncharacterized protein</fullName>
    </submittedName>
</protein>
<feature type="non-terminal residue" evidence="1">
    <location>
        <position position="190"/>
    </location>
</feature>
<reference evidence="1" key="1">
    <citation type="journal article" date="2020" name="mSystems">
        <title>Genome- and Community-Level Interaction Insights into Carbon Utilization and Element Cycling Functions of Hydrothermarchaeota in Hydrothermal Sediment.</title>
        <authorList>
            <person name="Zhou Z."/>
            <person name="Liu Y."/>
            <person name="Xu W."/>
            <person name="Pan J."/>
            <person name="Luo Z.H."/>
            <person name="Li M."/>
        </authorList>
    </citation>
    <scope>NUCLEOTIDE SEQUENCE [LARGE SCALE GENOMIC DNA]</scope>
    <source>
        <strain evidence="1">HyVt-503</strain>
    </source>
</reference>
<dbReference type="EMBL" id="DRND01000022">
    <property type="protein sequence ID" value="HFC46289.1"/>
    <property type="molecule type" value="Genomic_DNA"/>
</dbReference>
<evidence type="ECO:0000313" key="1">
    <source>
        <dbReference type="EMBL" id="HFC46289.1"/>
    </source>
</evidence>
<gene>
    <name evidence="1" type="ORF">ENJ63_00230</name>
</gene>
<dbReference type="AlphaFoldDB" id="A0A7V2WS37"/>
<comment type="caution">
    <text evidence="1">The sequence shown here is derived from an EMBL/GenBank/DDBJ whole genome shotgun (WGS) entry which is preliminary data.</text>
</comment>
<name>A0A7V2WS37_9BACT</name>
<dbReference type="Proteomes" id="UP000885797">
    <property type="component" value="Unassembled WGS sequence"/>
</dbReference>
<dbReference type="InterPro" id="IPR045750">
    <property type="entry name" value="DUF6178"/>
</dbReference>
<sequence>MSLPRAERRKIVEQMDPVEVMELSLALPWNERLRLLEESPHFPDIVNSYPIQELYWTIKATGPRDSLSVLRALGPEGLQFIFDLEWWERDTFIPQKALAWMILLFEASEEKVVQWVLHITQKDEALIPLLLRSFLKVVKRPDDMDIQEARDVLPPFTLDDVYYVKFLNMELQPLWGRFLALLFSQYQGLY</sequence>
<accession>A0A7V2WS37</accession>
<dbReference type="Pfam" id="PF19676">
    <property type="entry name" value="DUF6178"/>
    <property type="match status" value="1"/>
</dbReference>